<keyword evidence="2" id="KW-1185">Reference proteome</keyword>
<gene>
    <name evidence="1" type="ORF">AXG93_606s1310</name>
</gene>
<accession>A0A176VM97</accession>
<evidence type="ECO:0000313" key="1">
    <source>
        <dbReference type="EMBL" id="OAE21045.1"/>
    </source>
</evidence>
<name>A0A176VM97_MARPO</name>
<dbReference type="Proteomes" id="UP000077202">
    <property type="component" value="Unassembled WGS sequence"/>
</dbReference>
<dbReference type="AlphaFoldDB" id="A0A176VM97"/>
<evidence type="ECO:0000313" key="2">
    <source>
        <dbReference type="Proteomes" id="UP000077202"/>
    </source>
</evidence>
<protein>
    <submittedName>
        <fullName evidence="1">Uncharacterized protein</fullName>
    </submittedName>
</protein>
<organism evidence="1 2">
    <name type="scientific">Marchantia polymorpha subsp. ruderalis</name>
    <dbReference type="NCBI Taxonomy" id="1480154"/>
    <lineage>
        <taxon>Eukaryota</taxon>
        <taxon>Viridiplantae</taxon>
        <taxon>Streptophyta</taxon>
        <taxon>Embryophyta</taxon>
        <taxon>Marchantiophyta</taxon>
        <taxon>Marchantiopsida</taxon>
        <taxon>Marchantiidae</taxon>
        <taxon>Marchantiales</taxon>
        <taxon>Marchantiaceae</taxon>
        <taxon>Marchantia</taxon>
    </lineage>
</organism>
<dbReference type="EMBL" id="LVLJ01003548">
    <property type="protein sequence ID" value="OAE21045.1"/>
    <property type="molecule type" value="Genomic_DNA"/>
</dbReference>
<comment type="caution">
    <text evidence="1">The sequence shown here is derived from an EMBL/GenBank/DDBJ whole genome shotgun (WGS) entry which is preliminary data.</text>
</comment>
<reference evidence="1" key="1">
    <citation type="submission" date="2016-03" db="EMBL/GenBank/DDBJ databases">
        <title>Mechanisms controlling the formation of the plant cell surface in tip-growing cells are functionally conserved among land plants.</title>
        <authorList>
            <person name="Honkanen S."/>
            <person name="Jones V.A."/>
            <person name="Morieri G."/>
            <person name="Champion C."/>
            <person name="Hetherington A.J."/>
            <person name="Kelly S."/>
            <person name="Saint-Marcoux D."/>
            <person name="Proust H."/>
            <person name="Prescott H."/>
            <person name="Dolan L."/>
        </authorList>
    </citation>
    <scope>NUCLEOTIDE SEQUENCE [LARGE SCALE GENOMIC DNA]</scope>
    <source>
        <tissue evidence="1">Whole gametophyte</tissue>
    </source>
</reference>
<sequence>MVEVFSSEERRHPEEELTVQPQVEENQMAGLDHYRIYLCFFHVVTIGDLVITKEFGGLVEDRSGVTRSGLRYRPPLPSTTISAEDQGVAHLESSELIPFHVTTQLVWDMDGIYMAMKGLRRYYGAVGTIELDDFIQEFDTWCDMQFLRNPTLFTFFFAWKRLFKLES</sequence>
<proteinExistence type="predicted"/>